<gene>
    <name evidence="1" type="ORF">BBG20_24970</name>
    <name evidence="2" type="ORF">C9382_11975</name>
</gene>
<evidence type="ECO:0000313" key="2">
    <source>
        <dbReference type="EMBL" id="PTC29626.1"/>
    </source>
</evidence>
<dbReference type="InterPro" id="IPR012449">
    <property type="entry name" value="Phage_F116_Orf28"/>
</dbReference>
<evidence type="ECO:0000313" key="1">
    <source>
        <dbReference type="EMBL" id="OCW20894.1"/>
    </source>
</evidence>
<reference evidence="2 4" key="2">
    <citation type="submission" date="2018-03" db="EMBL/GenBank/DDBJ databases">
        <title>Diversity of bacteria associated with corn roots inoculated with woodland soils in Canada, and Description of Pseudomonas aylmerense sp. nov.</title>
        <authorList>
            <person name="Tambong J.T."/>
            <person name="Xu R."/>
            <person name="Tchagang C."/>
        </authorList>
    </citation>
    <scope>NUCLEOTIDE SEQUENCE [LARGE SCALE GENOMIC DNA]</scope>
    <source>
        <strain evidence="2 4">S1E44</strain>
    </source>
</reference>
<evidence type="ECO:0000313" key="4">
    <source>
        <dbReference type="Proteomes" id="UP000240571"/>
    </source>
</evidence>
<comment type="caution">
    <text evidence="2">The sequence shown here is derived from an EMBL/GenBank/DDBJ whole genome shotgun (WGS) entry which is preliminary data.</text>
</comment>
<dbReference type="EMBL" id="MAUE01000041">
    <property type="protein sequence ID" value="OCW20894.1"/>
    <property type="molecule type" value="Genomic_DNA"/>
</dbReference>
<keyword evidence="3" id="KW-1185">Reference proteome</keyword>
<protein>
    <submittedName>
        <fullName evidence="2">DUF1654 domain-containing protein</fullName>
    </submittedName>
</protein>
<organism evidence="2 4">
    <name type="scientific">Pseudomonas aylmerensis</name>
    <dbReference type="NCBI Taxonomy" id="1869229"/>
    <lineage>
        <taxon>Bacteria</taxon>
        <taxon>Pseudomonadati</taxon>
        <taxon>Pseudomonadota</taxon>
        <taxon>Gammaproteobacteria</taxon>
        <taxon>Pseudomonadales</taxon>
        <taxon>Pseudomonadaceae</taxon>
        <taxon>Pseudomonas</taxon>
    </lineage>
</organism>
<dbReference type="Proteomes" id="UP000095081">
    <property type="component" value="Unassembled WGS sequence"/>
</dbReference>
<accession>A0A2T4G1S3</accession>
<reference evidence="1 3" key="1">
    <citation type="submission" date="2016-06" db="EMBL/GenBank/DDBJ databases">
        <title>Draft genome sequence of Pseudomonas sp. S1E40, a novel strain antagonistic activity to fungal plant pathogen.</title>
        <authorList>
            <person name="Tambong J.T."/>
            <person name="Tchagang C."/>
            <person name="Xu R."/>
        </authorList>
    </citation>
    <scope>NUCLEOTIDE SEQUENCE [LARGE SCALE GENOMIC DNA]</scope>
    <source>
        <strain evidence="1 3">S1E40</strain>
    </source>
</reference>
<evidence type="ECO:0000313" key="3">
    <source>
        <dbReference type="Proteomes" id="UP000095081"/>
    </source>
</evidence>
<dbReference type="OrthoDB" id="6897193at2"/>
<dbReference type="Pfam" id="PF07867">
    <property type="entry name" value="DUF1654"/>
    <property type="match status" value="1"/>
</dbReference>
<dbReference type="RefSeq" id="WP_065908185.1">
    <property type="nucleotide sequence ID" value="NZ_MAUE01000041.1"/>
</dbReference>
<dbReference type="Proteomes" id="UP000240571">
    <property type="component" value="Unassembled WGS sequence"/>
</dbReference>
<sequence>MAKPNPKTPAPTTSIELLGARLQKIINAPAAQKAHAAIIFKTADEAQEDWDQIIEAITETDGVYVTFQDDGAIRVYWDVPETD</sequence>
<proteinExistence type="predicted"/>
<dbReference type="EMBL" id="PYWW01000026">
    <property type="protein sequence ID" value="PTC29626.1"/>
    <property type="molecule type" value="Genomic_DNA"/>
</dbReference>
<name>A0A2T4G1S3_9PSED</name>
<dbReference type="AlphaFoldDB" id="A0A2T4G1S3"/>